<feature type="signal peptide" evidence="1">
    <location>
        <begin position="1"/>
        <end position="23"/>
    </location>
</feature>
<protein>
    <submittedName>
        <fullName evidence="2">Skeletal organic matrix protein 7</fullName>
    </submittedName>
</protein>
<feature type="chain" id="PRO_5042024974" evidence="1">
    <location>
        <begin position="24"/>
        <end position="422"/>
    </location>
</feature>
<reference evidence="2" key="2">
    <citation type="journal article" date="2023" name="Science">
        <title>Genomic signatures of disease resistance in endangered staghorn corals.</title>
        <authorList>
            <person name="Vollmer S.V."/>
            <person name="Selwyn J.D."/>
            <person name="Despard B.A."/>
            <person name="Roesel C.L."/>
        </authorList>
    </citation>
    <scope>NUCLEOTIDE SEQUENCE</scope>
    <source>
        <strain evidence="2">K2</strain>
    </source>
</reference>
<keyword evidence="1" id="KW-0732">Signal</keyword>
<dbReference type="AlphaFoldDB" id="A0AAD9PW22"/>
<dbReference type="Proteomes" id="UP001249851">
    <property type="component" value="Unassembled WGS sequence"/>
</dbReference>
<evidence type="ECO:0000256" key="1">
    <source>
        <dbReference type="SAM" id="SignalP"/>
    </source>
</evidence>
<organism evidence="2 3">
    <name type="scientific">Acropora cervicornis</name>
    <name type="common">Staghorn coral</name>
    <dbReference type="NCBI Taxonomy" id="6130"/>
    <lineage>
        <taxon>Eukaryota</taxon>
        <taxon>Metazoa</taxon>
        <taxon>Cnidaria</taxon>
        <taxon>Anthozoa</taxon>
        <taxon>Hexacorallia</taxon>
        <taxon>Scleractinia</taxon>
        <taxon>Astrocoeniina</taxon>
        <taxon>Acroporidae</taxon>
        <taxon>Acropora</taxon>
    </lineage>
</organism>
<dbReference type="EMBL" id="JARQWQ010000117">
    <property type="protein sequence ID" value="KAK2549969.1"/>
    <property type="molecule type" value="Genomic_DNA"/>
</dbReference>
<evidence type="ECO:0000313" key="3">
    <source>
        <dbReference type="Proteomes" id="UP001249851"/>
    </source>
</evidence>
<reference evidence="2" key="1">
    <citation type="journal article" date="2023" name="G3 (Bethesda)">
        <title>Whole genome assembly and annotation of the endangered Caribbean coral Acropora cervicornis.</title>
        <authorList>
            <person name="Selwyn J.D."/>
            <person name="Vollmer S.V."/>
        </authorList>
    </citation>
    <scope>NUCLEOTIDE SEQUENCE</scope>
    <source>
        <strain evidence="2">K2</strain>
    </source>
</reference>
<evidence type="ECO:0000313" key="2">
    <source>
        <dbReference type="EMBL" id="KAK2549969.1"/>
    </source>
</evidence>
<comment type="caution">
    <text evidence="2">The sequence shown here is derived from an EMBL/GenBank/DDBJ whole genome shotgun (WGS) entry which is preliminary data.</text>
</comment>
<proteinExistence type="predicted"/>
<dbReference type="Gene3D" id="2.60.120.560">
    <property type="entry name" value="Exo-inulinase, domain 1"/>
    <property type="match status" value="2"/>
</dbReference>
<name>A0AAD9PW22_ACRCE</name>
<accession>A0AAD9PW22</accession>
<keyword evidence="3" id="KW-1185">Reference proteome</keyword>
<gene>
    <name evidence="2" type="ORF">P5673_029418</name>
</gene>
<sequence length="422" mass="46468">MLSLIPFTVCAFLALITSKGGSATPSTISLQCSENGVCAALETLTRSQDRLRKTLNLCTDDESQFTLTAVVKCTSVIHLPFPNRHFKMAALDLSSGICRALAQPIVASQAYTVSAEILNEAGWKGVNSGHPGLLFNAIDENNFDFVYLRPHSVNGCYQTGYMSAGVNKFVESKRCPNGPPKGGEWFPFSVTVNGQYATVYRSGVLVTTFKTHFASSRARGGVFIFNGYKNVILFRKLKTAPKHFFSKRCKEVVEFPAGYVKMDAGIGSWPKDAFCQVAFGSDGRFASYEIKVDLYNFIGRDKANLGHPGVFFNAEDEDNYDFVYFRPHSVGGCFQTGYLLKGKPRFDGAKSASCPKGPPKGKTWFNVKLTVSNATPAGEVKVYLDDTLVTSFNPRYPIKRRGGVVVANGYKNVIYFRNFKIL</sequence>